<evidence type="ECO:0000256" key="3">
    <source>
        <dbReference type="ARBA" id="ARBA00022777"/>
    </source>
</evidence>
<keyword evidence="2" id="KW-0547">Nucleotide-binding</keyword>
<keyword evidence="4" id="KW-0067">ATP-binding</keyword>
<dbReference type="PRINTS" id="PR00960">
    <property type="entry name" value="LMBPPROTEIN"/>
</dbReference>
<dbReference type="InterPro" id="IPR052203">
    <property type="entry name" value="GHMP_Kinase-Related"/>
</dbReference>
<dbReference type="GO" id="GO:0005524">
    <property type="term" value="F:ATP binding"/>
    <property type="evidence" value="ECO:0007669"/>
    <property type="project" value="UniProtKB-KW"/>
</dbReference>
<dbReference type="InterPro" id="IPR014606">
    <property type="entry name" value="Heptose_7-P_kinase"/>
</dbReference>
<evidence type="ECO:0000256" key="2">
    <source>
        <dbReference type="ARBA" id="ARBA00022741"/>
    </source>
</evidence>
<evidence type="ECO:0000313" key="8">
    <source>
        <dbReference type="EMBL" id="SVA23917.1"/>
    </source>
</evidence>
<keyword evidence="1" id="KW-0808">Transferase</keyword>
<dbReference type="InterPro" id="IPR036554">
    <property type="entry name" value="GHMP_kinase_C_sf"/>
</dbReference>
<organism evidence="8">
    <name type="scientific">marine metagenome</name>
    <dbReference type="NCBI Taxonomy" id="408172"/>
    <lineage>
        <taxon>unclassified sequences</taxon>
        <taxon>metagenomes</taxon>
        <taxon>ecological metagenomes</taxon>
    </lineage>
</organism>
<evidence type="ECO:0000259" key="6">
    <source>
        <dbReference type="Pfam" id="PF00288"/>
    </source>
</evidence>
<dbReference type="GO" id="GO:0042352">
    <property type="term" value="P:GDP-L-fucose salvage"/>
    <property type="evidence" value="ECO:0007669"/>
    <property type="project" value="TreeGrafter"/>
</dbReference>
<dbReference type="InterPro" id="IPR001174">
    <property type="entry name" value="HddA/FKP"/>
</dbReference>
<reference evidence="8" key="1">
    <citation type="submission" date="2018-05" db="EMBL/GenBank/DDBJ databases">
        <authorList>
            <person name="Lanie J.A."/>
            <person name="Ng W.-L."/>
            <person name="Kazmierczak K.M."/>
            <person name="Andrzejewski T.M."/>
            <person name="Davidsen T.M."/>
            <person name="Wayne K.J."/>
            <person name="Tettelin H."/>
            <person name="Glass J.I."/>
            <person name="Rusch D."/>
            <person name="Podicherti R."/>
            <person name="Tsui H.-C.T."/>
            <person name="Winkler M.E."/>
        </authorList>
    </citation>
    <scope>NUCLEOTIDE SEQUENCE</scope>
</reference>
<dbReference type="Gene3D" id="3.30.230.120">
    <property type="match status" value="1"/>
</dbReference>
<evidence type="ECO:0000256" key="1">
    <source>
        <dbReference type="ARBA" id="ARBA00022679"/>
    </source>
</evidence>
<feature type="domain" description="GHMP kinase C-terminal" evidence="7">
    <location>
        <begin position="232"/>
        <end position="292"/>
    </location>
</feature>
<dbReference type="AlphaFoldDB" id="A0A381U963"/>
<dbReference type="PANTHER" id="PTHR32463:SF0">
    <property type="entry name" value="L-FUCOSE KINASE"/>
    <property type="match status" value="1"/>
</dbReference>
<evidence type="ECO:0000259" key="7">
    <source>
        <dbReference type="Pfam" id="PF08544"/>
    </source>
</evidence>
<dbReference type="PROSITE" id="PS00627">
    <property type="entry name" value="GHMP_KINASES_ATP"/>
    <property type="match status" value="1"/>
</dbReference>
<dbReference type="Pfam" id="PF00288">
    <property type="entry name" value="GHMP_kinases_N"/>
    <property type="match status" value="1"/>
</dbReference>
<dbReference type="InterPro" id="IPR013750">
    <property type="entry name" value="GHMP_kinase_C_dom"/>
</dbReference>
<proteinExistence type="inferred from homology"/>
<name>A0A381U963_9ZZZZ</name>
<dbReference type="PANTHER" id="PTHR32463">
    <property type="entry name" value="L-FUCOSE KINASE"/>
    <property type="match status" value="1"/>
</dbReference>
<dbReference type="SUPFAM" id="SSF55060">
    <property type="entry name" value="GHMP Kinase, C-terminal domain"/>
    <property type="match status" value="1"/>
</dbReference>
<evidence type="ECO:0000256" key="4">
    <source>
        <dbReference type="ARBA" id="ARBA00022840"/>
    </source>
</evidence>
<protein>
    <submittedName>
        <fullName evidence="8">Uncharacterized protein</fullName>
    </submittedName>
</protein>
<evidence type="ECO:0000256" key="5">
    <source>
        <dbReference type="ARBA" id="ARBA00038121"/>
    </source>
</evidence>
<dbReference type="Pfam" id="PF08544">
    <property type="entry name" value="GHMP_kinases_C"/>
    <property type="match status" value="1"/>
</dbReference>
<gene>
    <name evidence="8" type="ORF">METZ01_LOCUS76771</name>
</gene>
<feature type="domain" description="GHMP kinase N-terminal" evidence="6">
    <location>
        <begin position="74"/>
        <end position="155"/>
    </location>
</feature>
<sequence>MIISRSPLRISLGGGGTDLESYYSKKGGFLIAAAIDKFIYIGIHKIFPDGLIIKYSKYEKTYDIESIEHPIIREVLKKYFPNGSNLEITSFADIPAGTGLGSSGSFTTALINGILHMNYSKVTADQLAEMACEIEIDILKEPIGKQDQYIASWGGIREFTFHKDGKVSSETLYENEDDYLDLKNNLMLVYTGETRKASSILSEQKEKSDKNDDSMIKNLDKVKKMGKECSDLLKDKRFDEYGKLMNEHWILKKERSKAMSNKKIDELYEFGINNGSNGGKIIGAGGGGFILFQSNNPTMLRKKFSEQGIRAIDFNFVNLGTEIINV</sequence>
<dbReference type="InterPro" id="IPR006204">
    <property type="entry name" value="GHMP_kinase_N_dom"/>
</dbReference>
<dbReference type="GO" id="GO:0050201">
    <property type="term" value="F:fucokinase activity"/>
    <property type="evidence" value="ECO:0007669"/>
    <property type="project" value="TreeGrafter"/>
</dbReference>
<dbReference type="SUPFAM" id="SSF54211">
    <property type="entry name" value="Ribosomal protein S5 domain 2-like"/>
    <property type="match status" value="1"/>
</dbReference>
<dbReference type="InterPro" id="IPR006203">
    <property type="entry name" value="GHMP_knse_ATP-bd_CS"/>
</dbReference>
<accession>A0A381U963</accession>
<dbReference type="PIRSF" id="PIRSF036406">
    <property type="entry name" value="Hept_kin"/>
    <property type="match status" value="1"/>
</dbReference>
<comment type="similarity">
    <text evidence="5">Belongs to the GHMP kinase family.</text>
</comment>
<keyword evidence="3" id="KW-0418">Kinase</keyword>
<dbReference type="EMBL" id="UINC01005847">
    <property type="protein sequence ID" value="SVA23917.1"/>
    <property type="molecule type" value="Genomic_DNA"/>
</dbReference>
<dbReference type="InterPro" id="IPR020568">
    <property type="entry name" value="Ribosomal_Su5_D2-typ_SF"/>
</dbReference>